<dbReference type="RefSeq" id="WP_188412970.1">
    <property type="nucleotide sequence ID" value="NZ_BMDO01000001.1"/>
</dbReference>
<proteinExistence type="predicted"/>
<gene>
    <name evidence="1" type="ORF">GCM10011425_02100</name>
</gene>
<accession>A0A917J4Q5</accession>
<evidence type="ECO:0000313" key="2">
    <source>
        <dbReference type="Proteomes" id="UP000662074"/>
    </source>
</evidence>
<keyword evidence="2" id="KW-1185">Reference proteome</keyword>
<name>A0A917J4Q5_9SPHI</name>
<dbReference type="Proteomes" id="UP000662074">
    <property type="component" value="Unassembled WGS sequence"/>
</dbReference>
<reference evidence="1" key="2">
    <citation type="submission" date="2020-09" db="EMBL/GenBank/DDBJ databases">
        <authorList>
            <person name="Sun Q."/>
            <person name="Sedlacek I."/>
        </authorList>
    </citation>
    <scope>NUCLEOTIDE SEQUENCE</scope>
    <source>
        <strain evidence="1">CCM 8711</strain>
    </source>
</reference>
<dbReference type="AlphaFoldDB" id="A0A917J4Q5"/>
<protein>
    <recommendedName>
        <fullName evidence="3">Transglutaminase domain-containing protein</fullName>
    </recommendedName>
</protein>
<sequence>MVHGQGKVVPVKFELYNDVFESTADASVQVSLDTTLSKQSILTFYNQLEHSNYQPLLSALQAYKEKHQLNDWLYYQLVRRAAQQISAKTNNYPRYTLYKWFLLTKSGYDARLALANNKLIFYVYNDEDISDIPFFMVEGKKYMCLNYHDYPNTNLNHEPPLPVNIPVSGATKAFSYEVTRMPEFKPDSYVAKNLAFVYNHKTYNFKVKLSKDVDTLFTNYPVVDYKSYFNIPLTRETYSSLIPLLRNNLKGMDQKKGVDYLMRFTRYAFLYEDDELNFGREKRLSPEETLFSRYSDCDDRAGLFFYLVKEIYDLPMIALLFPTHITVGVQFDKPERDAIIYKGKAYSVCEPTLQPEDLRIGQLSSKLKNLPYEVVYQYQPAQIIR</sequence>
<dbReference type="EMBL" id="BMDO01000001">
    <property type="protein sequence ID" value="GGI48998.1"/>
    <property type="molecule type" value="Genomic_DNA"/>
</dbReference>
<reference evidence="1" key="1">
    <citation type="journal article" date="2014" name="Int. J. Syst. Evol. Microbiol.">
        <title>Complete genome sequence of Corynebacterium casei LMG S-19264T (=DSM 44701T), isolated from a smear-ripened cheese.</title>
        <authorList>
            <consortium name="US DOE Joint Genome Institute (JGI-PGF)"/>
            <person name="Walter F."/>
            <person name="Albersmeier A."/>
            <person name="Kalinowski J."/>
            <person name="Ruckert C."/>
        </authorList>
    </citation>
    <scope>NUCLEOTIDE SEQUENCE</scope>
    <source>
        <strain evidence="1">CCM 8711</strain>
    </source>
</reference>
<comment type="caution">
    <text evidence="1">The sequence shown here is derived from an EMBL/GenBank/DDBJ whole genome shotgun (WGS) entry which is preliminary data.</text>
</comment>
<evidence type="ECO:0000313" key="1">
    <source>
        <dbReference type="EMBL" id="GGI48998.1"/>
    </source>
</evidence>
<organism evidence="1 2">
    <name type="scientific">Mucilaginibacter galii</name>
    <dbReference type="NCBI Taxonomy" id="2005073"/>
    <lineage>
        <taxon>Bacteria</taxon>
        <taxon>Pseudomonadati</taxon>
        <taxon>Bacteroidota</taxon>
        <taxon>Sphingobacteriia</taxon>
        <taxon>Sphingobacteriales</taxon>
        <taxon>Sphingobacteriaceae</taxon>
        <taxon>Mucilaginibacter</taxon>
    </lineage>
</organism>
<evidence type="ECO:0008006" key="3">
    <source>
        <dbReference type="Google" id="ProtNLM"/>
    </source>
</evidence>